<accession>A0A942E1Y4</accession>
<sequence>MKVCEILGEQDVGLGMPAKGKSSALAAVAKRLGERVGRGREARMSISADPARLDAWHRGALTESDLTSALICDAEAVRVLLDVLDCQTGHGENQAPLSLPPRARVGIAISYALHSQAGLSLANAADIAAKSVKVSDSVLAALDFFPPANPDSVESSAKRHWRDESDPFALFVPHADEELPGVDEYLDVIDDRRIVWRKPRCDAYELACDLDRLSDAMRRENSPALQEEYLAVLSRVREPADQVAEWMGMVGDDGFRPVPDRFTDVTPFLRHGIELTSDGSYCAQTYPTRISVNVSLAARSMKRRVLGLSVTGPLEGPAASPPCPERLTRWL</sequence>
<name>A0A942E1Y4_9HYPH</name>
<evidence type="ECO:0000313" key="1">
    <source>
        <dbReference type="EMBL" id="MBS3652344.1"/>
    </source>
</evidence>
<protein>
    <submittedName>
        <fullName evidence="1">Uncharacterized protein</fullName>
    </submittedName>
</protein>
<gene>
    <name evidence="1" type="ORF">KEU06_27510</name>
</gene>
<evidence type="ECO:0000313" key="2">
    <source>
        <dbReference type="Proteomes" id="UP000680348"/>
    </source>
</evidence>
<dbReference type="Proteomes" id="UP000680348">
    <property type="component" value="Unassembled WGS sequence"/>
</dbReference>
<organism evidence="1 2">
    <name type="scientific">Pseudaminobacter soli</name>
    <name type="common">ex Zhang et al. 2022</name>
    <dbReference type="NCBI Taxonomy" id="2831468"/>
    <lineage>
        <taxon>Bacteria</taxon>
        <taxon>Pseudomonadati</taxon>
        <taxon>Pseudomonadota</taxon>
        <taxon>Alphaproteobacteria</taxon>
        <taxon>Hyphomicrobiales</taxon>
        <taxon>Phyllobacteriaceae</taxon>
        <taxon>Pseudaminobacter</taxon>
    </lineage>
</organism>
<reference evidence="1" key="1">
    <citation type="submission" date="2021-04" db="EMBL/GenBank/DDBJ databases">
        <title>Pseudaminobacter soli sp. nov., isolated from paddy soil contaminated by heavy metals.</title>
        <authorList>
            <person name="Zhang K."/>
        </authorList>
    </citation>
    <scope>NUCLEOTIDE SEQUENCE</scope>
    <source>
        <strain evidence="1">19-2017</strain>
    </source>
</reference>
<dbReference type="EMBL" id="JAGWCR010000023">
    <property type="protein sequence ID" value="MBS3652344.1"/>
    <property type="molecule type" value="Genomic_DNA"/>
</dbReference>
<proteinExistence type="predicted"/>
<comment type="caution">
    <text evidence="1">The sequence shown here is derived from an EMBL/GenBank/DDBJ whole genome shotgun (WGS) entry which is preliminary data.</text>
</comment>
<keyword evidence="2" id="KW-1185">Reference proteome</keyword>
<dbReference type="AlphaFoldDB" id="A0A942E1Y4"/>